<dbReference type="EMBL" id="KV467317">
    <property type="protein sequence ID" value="OCT56267.1"/>
    <property type="molecule type" value="Genomic_DNA"/>
</dbReference>
<accession>A0A974GZG3</accession>
<dbReference type="AlphaFoldDB" id="A0A974GZG3"/>
<protein>
    <submittedName>
        <fullName evidence="1">Uncharacterized protein</fullName>
    </submittedName>
</protein>
<dbReference type="Proteomes" id="UP000694892">
    <property type="component" value="Unassembled WGS sequence"/>
</dbReference>
<gene>
    <name evidence="1" type="ORF">XELAEV_18000362mg</name>
</gene>
<evidence type="ECO:0000313" key="1">
    <source>
        <dbReference type="EMBL" id="OCT56267.1"/>
    </source>
</evidence>
<proteinExistence type="predicted"/>
<name>A0A974GZG3_XENLA</name>
<organism evidence="1">
    <name type="scientific">Xenopus laevis</name>
    <name type="common">African clawed frog</name>
    <dbReference type="NCBI Taxonomy" id="8355"/>
    <lineage>
        <taxon>Eukaryota</taxon>
        <taxon>Metazoa</taxon>
        <taxon>Chordata</taxon>
        <taxon>Craniata</taxon>
        <taxon>Vertebrata</taxon>
        <taxon>Euteleostomi</taxon>
        <taxon>Amphibia</taxon>
        <taxon>Batrachia</taxon>
        <taxon>Anura</taxon>
        <taxon>Pipoidea</taxon>
        <taxon>Pipidae</taxon>
        <taxon>Xenopodinae</taxon>
        <taxon>Xenopus</taxon>
        <taxon>Xenopus</taxon>
    </lineage>
</organism>
<sequence>MLSHQNKRAGCCSNHCSHTLKGFSAVQLYTSSLWLLFIHSPFYHSQITQLLLLPNLVKPPTSVAFIQESIWILHELCI</sequence>
<reference evidence="1" key="1">
    <citation type="submission" date="2016-05" db="EMBL/GenBank/DDBJ databases">
        <title>WGS assembly of Xenopus laevis.</title>
        <authorList>
            <person name="Session A."/>
            <person name="Uno Y."/>
            <person name="Kwon T."/>
            <person name="Chapman J."/>
            <person name="Toyoda A."/>
            <person name="Takahashi S."/>
            <person name="Fukui A."/>
            <person name="Hikosaka A."/>
            <person name="Putnam N."/>
            <person name="Stites J."/>
            <person name="Van Heeringen S."/>
            <person name="Quigley I."/>
            <person name="Heinz S."/>
            <person name="Hellsten U."/>
            <person name="Lyons J."/>
            <person name="Suzuki A."/>
            <person name="Kondo M."/>
            <person name="Ogino H."/>
            <person name="Ochi H."/>
            <person name="Bogdanovic O."/>
            <person name="Lister R."/>
            <person name="Georgiou G."/>
            <person name="Paranjpe S."/>
            <person name="Van Kruijsbergen I."/>
            <person name="Mozaffari S."/>
            <person name="Shu S."/>
            <person name="Schmutz J."/>
            <person name="Jenkins J."/>
            <person name="Grimwood J."/>
            <person name="Carlson J."/>
            <person name="Mitros T."/>
            <person name="Simakov O."/>
            <person name="Heald R."/>
            <person name="Miller K."/>
            <person name="Haudenschild C."/>
            <person name="Kuroki Y."/>
            <person name="Tanaka T."/>
            <person name="Michiue T."/>
            <person name="Watanabe M."/>
            <person name="Kinoshita T."/>
            <person name="Ohta Y."/>
            <person name="Mawaribuchi S."/>
            <person name="Suzuki Y."/>
            <person name="Haramoto Y."/>
            <person name="Yamamoto T."/>
            <person name="Takagi C."/>
            <person name="Kitzman J."/>
            <person name="Shendure J."/>
            <person name="Nakayama T."/>
            <person name="Izutsu Y."/>
            <person name="Robert J."/>
            <person name="Dichmann D."/>
            <person name="Flajnik M."/>
            <person name="Houston D."/>
            <person name="Marcotte E."/>
            <person name="Wallingford J."/>
            <person name="Ito Y."/>
            <person name="Asashima M."/>
            <person name="Ueno N."/>
            <person name="Matsuda Y."/>
            <person name="Jan Veenstra G."/>
            <person name="Fujiyama A."/>
            <person name="Harland R."/>
            <person name="Taira M."/>
            <person name="Rokhsar D.S."/>
        </authorList>
    </citation>
    <scope>NUCLEOTIDE SEQUENCE</scope>
    <source>
        <strain evidence="1">J</strain>
        <tissue evidence="1">Blood</tissue>
    </source>
</reference>